<dbReference type="Pfam" id="PF11951">
    <property type="entry name" value="Fungal_trans_2"/>
    <property type="match status" value="1"/>
</dbReference>
<evidence type="ECO:0000313" key="8">
    <source>
        <dbReference type="EMBL" id="PYH92292.1"/>
    </source>
</evidence>
<dbReference type="GO" id="GO:0045944">
    <property type="term" value="P:positive regulation of transcription by RNA polymerase II"/>
    <property type="evidence" value="ECO:0007669"/>
    <property type="project" value="TreeGrafter"/>
</dbReference>
<keyword evidence="9" id="KW-1185">Reference proteome</keyword>
<evidence type="ECO:0000256" key="3">
    <source>
        <dbReference type="ARBA" id="ARBA00023125"/>
    </source>
</evidence>
<dbReference type="InterPro" id="IPR021858">
    <property type="entry name" value="Fun_TF"/>
</dbReference>
<organism evidence="8 9">
    <name type="scientific">Aspergillus ellipticus CBS 707.79</name>
    <dbReference type="NCBI Taxonomy" id="1448320"/>
    <lineage>
        <taxon>Eukaryota</taxon>
        <taxon>Fungi</taxon>
        <taxon>Dikarya</taxon>
        <taxon>Ascomycota</taxon>
        <taxon>Pezizomycotina</taxon>
        <taxon>Eurotiomycetes</taxon>
        <taxon>Eurotiomycetidae</taxon>
        <taxon>Eurotiales</taxon>
        <taxon>Aspergillaceae</taxon>
        <taxon>Aspergillus</taxon>
        <taxon>Aspergillus subgen. Circumdati</taxon>
    </lineage>
</organism>
<keyword evidence="2" id="KW-0805">Transcription regulation</keyword>
<keyword evidence="3" id="KW-0238">DNA-binding</keyword>
<evidence type="ECO:0000256" key="5">
    <source>
        <dbReference type="ARBA" id="ARBA00023242"/>
    </source>
</evidence>
<feature type="region of interest" description="Disordered" evidence="6">
    <location>
        <begin position="189"/>
        <end position="210"/>
    </location>
</feature>
<dbReference type="PROSITE" id="PS50048">
    <property type="entry name" value="ZN2_CY6_FUNGAL_2"/>
    <property type="match status" value="1"/>
</dbReference>
<evidence type="ECO:0000313" key="9">
    <source>
        <dbReference type="Proteomes" id="UP000247810"/>
    </source>
</evidence>
<proteinExistence type="predicted"/>
<dbReference type="EMBL" id="KZ825920">
    <property type="protein sequence ID" value="PYH92292.1"/>
    <property type="molecule type" value="Genomic_DNA"/>
</dbReference>
<keyword evidence="5" id="KW-0539">Nucleus</keyword>
<evidence type="ECO:0000256" key="1">
    <source>
        <dbReference type="ARBA" id="ARBA00004123"/>
    </source>
</evidence>
<dbReference type="SMART" id="SM00066">
    <property type="entry name" value="GAL4"/>
    <property type="match status" value="1"/>
</dbReference>
<dbReference type="OrthoDB" id="5418899at2759"/>
<dbReference type="AlphaFoldDB" id="A0A319EMW8"/>
<dbReference type="VEuPathDB" id="FungiDB:BO71DRAFT_451504"/>
<dbReference type="SUPFAM" id="SSF57701">
    <property type="entry name" value="Zn2/Cys6 DNA-binding domain"/>
    <property type="match status" value="1"/>
</dbReference>
<name>A0A319EMW8_9EURO</name>
<protein>
    <submittedName>
        <fullName evidence="8">C6 finger domain protein</fullName>
    </submittedName>
</protein>
<feature type="region of interest" description="Disordered" evidence="6">
    <location>
        <begin position="511"/>
        <end position="532"/>
    </location>
</feature>
<evidence type="ECO:0000256" key="4">
    <source>
        <dbReference type="ARBA" id="ARBA00023163"/>
    </source>
</evidence>
<evidence type="ECO:0000259" key="7">
    <source>
        <dbReference type="PROSITE" id="PS50048"/>
    </source>
</evidence>
<dbReference type="PROSITE" id="PS00463">
    <property type="entry name" value="ZN2_CY6_FUNGAL_1"/>
    <property type="match status" value="1"/>
</dbReference>
<evidence type="ECO:0000256" key="6">
    <source>
        <dbReference type="SAM" id="MobiDB-lite"/>
    </source>
</evidence>
<dbReference type="Gene3D" id="4.10.240.10">
    <property type="entry name" value="Zn(2)-C6 fungal-type DNA-binding domain"/>
    <property type="match status" value="1"/>
</dbReference>
<dbReference type="GO" id="GO:0000981">
    <property type="term" value="F:DNA-binding transcription factor activity, RNA polymerase II-specific"/>
    <property type="evidence" value="ECO:0007669"/>
    <property type="project" value="InterPro"/>
</dbReference>
<feature type="compositionally biased region" description="Polar residues" evidence="6">
    <location>
        <begin position="89"/>
        <end position="136"/>
    </location>
</feature>
<dbReference type="InterPro" id="IPR001138">
    <property type="entry name" value="Zn2Cys6_DnaBD"/>
</dbReference>
<dbReference type="STRING" id="1448320.A0A319EMW8"/>
<feature type="domain" description="Zn(2)-C6 fungal-type" evidence="7">
    <location>
        <begin position="9"/>
        <end position="37"/>
    </location>
</feature>
<comment type="subcellular location">
    <subcellularLocation>
        <location evidence="1">Nucleus</location>
    </subcellularLocation>
</comment>
<feature type="region of interest" description="Disordered" evidence="6">
    <location>
        <begin position="48"/>
        <end position="157"/>
    </location>
</feature>
<dbReference type="GO" id="GO:0000976">
    <property type="term" value="F:transcription cis-regulatory region binding"/>
    <property type="evidence" value="ECO:0007669"/>
    <property type="project" value="TreeGrafter"/>
</dbReference>
<keyword evidence="4" id="KW-0804">Transcription</keyword>
<dbReference type="GO" id="GO:0005634">
    <property type="term" value="C:nucleus"/>
    <property type="evidence" value="ECO:0007669"/>
    <property type="project" value="UniProtKB-SubCell"/>
</dbReference>
<dbReference type="Proteomes" id="UP000247810">
    <property type="component" value="Unassembled WGS sequence"/>
</dbReference>
<accession>A0A319EMW8</accession>
<feature type="compositionally biased region" description="Polar residues" evidence="6">
    <location>
        <begin position="62"/>
        <end position="75"/>
    </location>
</feature>
<gene>
    <name evidence="8" type="ORF">BO71DRAFT_451504</name>
</gene>
<dbReference type="Pfam" id="PF00172">
    <property type="entry name" value="Zn_clus"/>
    <property type="match status" value="1"/>
</dbReference>
<dbReference type="GO" id="GO:0008270">
    <property type="term" value="F:zinc ion binding"/>
    <property type="evidence" value="ECO:0007669"/>
    <property type="project" value="InterPro"/>
</dbReference>
<dbReference type="InterPro" id="IPR036864">
    <property type="entry name" value="Zn2-C6_fun-type_DNA-bd_sf"/>
</dbReference>
<dbReference type="PANTHER" id="PTHR37534">
    <property type="entry name" value="TRANSCRIPTIONAL ACTIVATOR PROTEIN UGA3"/>
    <property type="match status" value="1"/>
</dbReference>
<sequence>MPGVPSNKACERCKKKHLKCDETRPSCQRCTQAGAECPGYVQTRKFIDQGASVRRRYAPYQESPSRQDTPISPSRATRESPLVWDRNAGNETTNKSQSPAQVTAPSLSDQPIDPSQSFSRSPIQNSGQANETQSHVQPGADGGVLNQPATIPTPGSIPGLNEPWSILNRGDIQGPLRFNITFTDASHSDATTPAHYQDLHTPGSPSQGTDKEDFQEVVSELATDTEHEISFLIRHFTDTMAPWLDLSDSRRFFAAYVPIRAIDTMFLRYSIAALAAKHLGQMKGATCTANIGIFTSPATMETYPNASNADWFLKSVNYYYLAVSRMNSSISESYTPSSSAVLESPVDIVNNWLRQQTVNSPRSPSDNLFWKKAENLLAAAVILTTHKLISEPCDKWQSYLTGVKPLFNSLLKLHSPSPEHPTKFSHGITTAFWNFARQDFIASYFTRFSTHFEPDNLPLWNAAGIPSDEQGNVIPNNHHAITSPEDFASNSLIWLLNKVTNFLADSKRSHLEQIGQSPTSAPTSPPSQPPTTSTWLKLSFEFQSWVDRMPETLRPCLRLNNPRDMSKLPEVSYVPFPEVYYGLPSCASTIQQYHFGRLALSLNRPPDAFAGPSTAYCRLQAYRELTKEVDFRCREIVGVSLARPQGCARVYMAPFLFGAGQCLEKPAERQIVLDLLSGVEADMGWETASQIQKLRELWDQR</sequence>
<evidence type="ECO:0000256" key="2">
    <source>
        <dbReference type="ARBA" id="ARBA00023015"/>
    </source>
</evidence>
<reference evidence="8 9" key="1">
    <citation type="submission" date="2018-02" db="EMBL/GenBank/DDBJ databases">
        <title>The genomes of Aspergillus section Nigri reveals drivers in fungal speciation.</title>
        <authorList>
            <consortium name="DOE Joint Genome Institute"/>
            <person name="Vesth T.C."/>
            <person name="Nybo J."/>
            <person name="Theobald S."/>
            <person name="Brandl J."/>
            <person name="Frisvad J.C."/>
            <person name="Nielsen K.F."/>
            <person name="Lyhne E.K."/>
            <person name="Kogle M.E."/>
            <person name="Kuo A."/>
            <person name="Riley R."/>
            <person name="Clum A."/>
            <person name="Nolan M."/>
            <person name="Lipzen A."/>
            <person name="Salamov A."/>
            <person name="Henrissat B."/>
            <person name="Wiebenga A."/>
            <person name="De vries R.P."/>
            <person name="Grigoriev I.V."/>
            <person name="Mortensen U.H."/>
            <person name="Andersen M.R."/>
            <person name="Baker S.E."/>
        </authorList>
    </citation>
    <scope>NUCLEOTIDE SEQUENCE [LARGE SCALE GENOMIC DNA]</scope>
    <source>
        <strain evidence="8 9">CBS 707.79</strain>
    </source>
</reference>
<dbReference type="PANTHER" id="PTHR37534:SF18">
    <property type="entry name" value="ZN(II)2CYS6 TRANSCRIPTION FACTOR (EUROFUNG)"/>
    <property type="match status" value="1"/>
</dbReference>
<dbReference type="CDD" id="cd00067">
    <property type="entry name" value="GAL4"/>
    <property type="match status" value="1"/>
</dbReference>